<dbReference type="AlphaFoldDB" id="A0A848MVQ2"/>
<dbReference type="EMBL" id="JABCAG010000068">
    <property type="protein sequence ID" value="NMP59656.1"/>
    <property type="molecule type" value="Genomic_DNA"/>
</dbReference>
<comment type="caution">
    <text evidence="1">The sequence shown here is derived from an EMBL/GenBank/DDBJ whole genome shotgun (WGS) entry which is preliminary data.</text>
</comment>
<dbReference type="RefSeq" id="WP_169059166.1">
    <property type="nucleotide sequence ID" value="NZ_JABCAG010000068.1"/>
</dbReference>
<sequence>MATKKTYTVEITCDVCKKKETIHEGDPQGIFPVKSAVREIGFLNERGHLTKAEEQSLLFESLDLCPECREKSHTMIIARIAQPYTTIARYSFLSNKELEEAE</sequence>
<reference evidence="1 2" key="1">
    <citation type="submission" date="2020-04" db="EMBL/GenBank/DDBJ databases">
        <authorList>
            <person name="Abaymova A."/>
            <person name="Teymurazov M."/>
            <person name="Tazyna O."/>
            <person name="Chatushin Y."/>
            <person name="Svetoch E."/>
            <person name="Pereligyn V."/>
            <person name="Pohylenko V."/>
            <person name="Platonov M."/>
            <person name="Kartsev N."/>
            <person name="Skryabin Y."/>
            <person name="Sizova A."/>
            <person name="Solomentsev V."/>
            <person name="Kislichkina A."/>
            <person name="Bogun A."/>
        </authorList>
    </citation>
    <scope>NUCLEOTIDE SEQUENCE [LARGE SCALE GENOMIC DNA]</scope>
    <source>
        <strain evidence="2">SCPM-O-B-8398 (E28)</strain>
    </source>
</reference>
<protein>
    <submittedName>
        <fullName evidence="1">Uncharacterized protein</fullName>
    </submittedName>
</protein>
<gene>
    <name evidence="1" type="ORF">HI921_14520</name>
</gene>
<organism evidence="1 2">
    <name type="scientific">Enterococcus mundtii</name>
    <dbReference type="NCBI Taxonomy" id="53346"/>
    <lineage>
        <taxon>Bacteria</taxon>
        <taxon>Bacillati</taxon>
        <taxon>Bacillota</taxon>
        <taxon>Bacilli</taxon>
        <taxon>Lactobacillales</taxon>
        <taxon>Enterococcaceae</taxon>
        <taxon>Enterococcus</taxon>
    </lineage>
</organism>
<evidence type="ECO:0000313" key="2">
    <source>
        <dbReference type="Proteomes" id="UP000557857"/>
    </source>
</evidence>
<name>A0A848MVQ2_ENTMU</name>
<evidence type="ECO:0000313" key="1">
    <source>
        <dbReference type="EMBL" id="NMP59656.1"/>
    </source>
</evidence>
<dbReference type="Proteomes" id="UP000557857">
    <property type="component" value="Unassembled WGS sequence"/>
</dbReference>
<accession>A0A848MVQ2</accession>
<proteinExistence type="predicted"/>